<dbReference type="SUPFAM" id="SSF53383">
    <property type="entry name" value="PLP-dependent transferases"/>
    <property type="match status" value="1"/>
</dbReference>
<feature type="domain" description="Aminotransferase class V" evidence="16">
    <location>
        <begin position="16"/>
        <end position="197"/>
    </location>
</feature>
<dbReference type="PROSITE" id="PS00595">
    <property type="entry name" value="AA_TRANSFER_CLASS_5"/>
    <property type="match status" value="1"/>
</dbReference>
<dbReference type="NCBIfam" id="NF003764">
    <property type="entry name" value="PRK05355.1"/>
    <property type="match status" value="1"/>
</dbReference>
<keyword evidence="9" id="KW-0663">Pyridoxal phosphate</keyword>
<dbReference type="FunFam" id="3.90.1150.10:FF:000006">
    <property type="entry name" value="Phosphoserine aminotransferase"/>
    <property type="match status" value="1"/>
</dbReference>
<dbReference type="Pfam" id="PF00266">
    <property type="entry name" value="Aminotran_5"/>
    <property type="match status" value="1"/>
</dbReference>
<evidence type="ECO:0000256" key="3">
    <source>
        <dbReference type="ARBA" id="ARBA00006904"/>
    </source>
</evidence>
<sequence length="210" mass="23331">NNTIYGTQFQSFPDAHNMLVCDMSSDILSRPLDIRPFGLVFAGAQKNMGPAGVTVVIVREDLLDRAPASLPTMFRYKTHADKKSMFNTPPCFAIYAVGQVLKWLRDLGGLAAIERINREKAGLLYDEIDGNSFYRGHARPDSRSLMNVTFNLPTPELEAQFIKEATAQGLDGLKGHRSVGGCRASIYNAFPREGVVKLVEFMREFARKNG</sequence>
<dbReference type="GO" id="GO:0005737">
    <property type="term" value="C:cytoplasm"/>
    <property type="evidence" value="ECO:0007669"/>
    <property type="project" value="TreeGrafter"/>
</dbReference>
<evidence type="ECO:0000256" key="1">
    <source>
        <dbReference type="ARBA" id="ARBA00001933"/>
    </source>
</evidence>
<evidence type="ECO:0000259" key="16">
    <source>
        <dbReference type="Pfam" id="PF00266"/>
    </source>
</evidence>
<dbReference type="PANTHER" id="PTHR43247">
    <property type="entry name" value="PHOSPHOSERINE AMINOTRANSFERASE"/>
    <property type="match status" value="1"/>
</dbReference>
<keyword evidence="8 17" id="KW-0808">Transferase</keyword>
<organism evidence="17">
    <name type="scientific">Desulfurivibrio alkaliphilus</name>
    <dbReference type="NCBI Taxonomy" id="427923"/>
    <lineage>
        <taxon>Bacteria</taxon>
        <taxon>Pseudomonadati</taxon>
        <taxon>Thermodesulfobacteriota</taxon>
        <taxon>Desulfobulbia</taxon>
        <taxon>Desulfobulbales</taxon>
        <taxon>Desulfobulbaceae</taxon>
        <taxon>Desulfurivibrio</taxon>
    </lineage>
</organism>
<evidence type="ECO:0000256" key="14">
    <source>
        <dbReference type="ARBA" id="ARBA00049007"/>
    </source>
</evidence>
<dbReference type="InterPro" id="IPR015424">
    <property type="entry name" value="PyrdxlP-dep_Trfase"/>
</dbReference>
<keyword evidence="7" id="KW-0028">Amino-acid biosynthesis</keyword>
<protein>
    <recommendedName>
        <fullName evidence="5">Phosphoserine aminotransferase</fullName>
        <ecNumber evidence="4">2.6.1.52</ecNumber>
    </recommendedName>
    <alternativeName>
        <fullName evidence="12">Phosphohydroxythreonine aminotransferase</fullName>
    </alternativeName>
</protein>
<dbReference type="GO" id="GO:0030170">
    <property type="term" value="F:pyridoxal phosphate binding"/>
    <property type="evidence" value="ECO:0007669"/>
    <property type="project" value="TreeGrafter"/>
</dbReference>
<dbReference type="Gene3D" id="3.90.1150.10">
    <property type="entry name" value="Aspartate Aminotransferase, domain 1"/>
    <property type="match status" value="1"/>
</dbReference>
<dbReference type="Gene3D" id="3.40.640.10">
    <property type="entry name" value="Type I PLP-dependent aspartate aminotransferase-like (Major domain)"/>
    <property type="match status" value="1"/>
</dbReference>
<comment type="caution">
    <text evidence="17">The sequence shown here is derived from an EMBL/GenBank/DDBJ whole genome shotgun (WGS) entry which is preliminary data.</text>
</comment>
<evidence type="ECO:0000256" key="4">
    <source>
        <dbReference type="ARBA" id="ARBA00013030"/>
    </source>
</evidence>
<comment type="cofactor">
    <cofactor evidence="1 15">
        <name>pyridoxal 5'-phosphate</name>
        <dbReference type="ChEBI" id="CHEBI:597326"/>
    </cofactor>
</comment>
<gene>
    <name evidence="17" type="primary">serC</name>
    <name evidence="17" type="ORF">ENN98_08095</name>
</gene>
<keyword evidence="11" id="KW-0718">Serine biosynthesis</keyword>
<dbReference type="Proteomes" id="UP000885986">
    <property type="component" value="Unassembled WGS sequence"/>
</dbReference>
<evidence type="ECO:0000256" key="9">
    <source>
        <dbReference type="ARBA" id="ARBA00022898"/>
    </source>
</evidence>
<dbReference type="AlphaFoldDB" id="A0A7C2TH82"/>
<evidence type="ECO:0000256" key="6">
    <source>
        <dbReference type="ARBA" id="ARBA00022576"/>
    </source>
</evidence>
<reference evidence="17" key="1">
    <citation type="journal article" date="2020" name="mSystems">
        <title>Genome- and Community-Level Interaction Insights into Carbon Utilization and Element Cycling Functions of Hydrothermarchaeota in Hydrothermal Sediment.</title>
        <authorList>
            <person name="Zhou Z."/>
            <person name="Liu Y."/>
            <person name="Xu W."/>
            <person name="Pan J."/>
            <person name="Luo Z.H."/>
            <person name="Li M."/>
        </authorList>
    </citation>
    <scope>NUCLEOTIDE SEQUENCE [LARGE SCALE GENOMIC DNA]</scope>
    <source>
        <strain evidence="17">SpSt-1224</strain>
    </source>
</reference>
<dbReference type="GO" id="GO:0008615">
    <property type="term" value="P:pyridoxine biosynthetic process"/>
    <property type="evidence" value="ECO:0007669"/>
    <property type="project" value="UniProtKB-KW"/>
</dbReference>
<evidence type="ECO:0000256" key="13">
    <source>
        <dbReference type="ARBA" id="ARBA00047630"/>
    </source>
</evidence>
<dbReference type="EMBL" id="DSDS01000183">
    <property type="protein sequence ID" value="HET98626.1"/>
    <property type="molecule type" value="Genomic_DNA"/>
</dbReference>
<keyword evidence="6 17" id="KW-0032">Aminotransferase</keyword>
<dbReference type="EC" id="2.6.1.52" evidence="4"/>
<comment type="pathway">
    <text evidence="2">Amino-acid biosynthesis; L-serine biosynthesis; L-serine from 3-phospho-D-glycerate: step 2/3.</text>
</comment>
<dbReference type="GO" id="GO:0004648">
    <property type="term" value="F:O-phospho-L-serine:2-oxoglutarate aminotransferase activity"/>
    <property type="evidence" value="ECO:0007669"/>
    <property type="project" value="UniProtKB-EC"/>
</dbReference>
<accession>A0A7C2TH82</accession>
<evidence type="ECO:0000256" key="12">
    <source>
        <dbReference type="ARBA" id="ARBA00031421"/>
    </source>
</evidence>
<evidence type="ECO:0000256" key="5">
    <source>
        <dbReference type="ARBA" id="ARBA00021164"/>
    </source>
</evidence>
<dbReference type="InterPro" id="IPR020578">
    <property type="entry name" value="Aminotrans_V_PyrdxlP_BS"/>
</dbReference>
<dbReference type="GO" id="GO:0006564">
    <property type="term" value="P:L-serine biosynthetic process"/>
    <property type="evidence" value="ECO:0007669"/>
    <property type="project" value="UniProtKB-KW"/>
</dbReference>
<dbReference type="UniPathway" id="UPA00135">
    <property type="reaction ID" value="UER00197"/>
</dbReference>
<keyword evidence="10" id="KW-0664">Pyridoxine biosynthesis</keyword>
<evidence type="ECO:0000256" key="10">
    <source>
        <dbReference type="ARBA" id="ARBA00023096"/>
    </source>
</evidence>
<comment type="catalytic activity">
    <reaction evidence="13">
        <text>4-(phosphooxy)-L-threonine + 2-oxoglutarate = (R)-3-hydroxy-2-oxo-4-phosphooxybutanoate + L-glutamate</text>
        <dbReference type="Rhea" id="RHEA:16573"/>
        <dbReference type="ChEBI" id="CHEBI:16810"/>
        <dbReference type="ChEBI" id="CHEBI:29985"/>
        <dbReference type="ChEBI" id="CHEBI:58452"/>
        <dbReference type="ChEBI" id="CHEBI:58538"/>
        <dbReference type="EC" id="2.6.1.52"/>
    </reaction>
</comment>
<evidence type="ECO:0000256" key="15">
    <source>
        <dbReference type="RuleBase" id="RU004504"/>
    </source>
</evidence>
<dbReference type="InterPro" id="IPR015422">
    <property type="entry name" value="PyrdxlP-dep_Trfase_small"/>
</dbReference>
<dbReference type="PANTHER" id="PTHR43247:SF1">
    <property type="entry name" value="PHOSPHOSERINE AMINOTRANSFERASE"/>
    <property type="match status" value="1"/>
</dbReference>
<comment type="similarity">
    <text evidence="3">Belongs to the class-V pyridoxal-phosphate-dependent aminotransferase family. SerC subfamily.</text>
</comment>
<dbReference type="InterPro" id="IPR000192">
    <property type="entry name" value="Aminotrans_V_dom"/>
</dbReference>
<proteinExistence type="inferred from homology"/>
<comment type="catalytic activity">
    <reaction evidence="14">
        <text>O-phospho-L-serine + 2-oxoglutarate = 3-phosphooxypyruvate + L-glutamate</text>
        <dbReference type="Rhea" id="RHEA:14329"/>
        <dbReference type="ChEBI" id="CHEBI:16810"/>
        <dbReference type="ChEBI" id="CHEBI:18110"/>
        <dbReference type="ChEBI" id="CHEBI:29985"/>
        <dbReference type="ChEBI" id="CHEBI:57524"/>
        <dbReference type="EC" id="2.6.1.52"/>
    </reaction>
</comment>
<dbReference type="InterPro" id="IPR022278">
    <property type="entry name" value="Pser_aminoTfrase"/>
</dbReference>
<dbReference type="InterPro" id="IPR015421">
    <property type="entry name" value="PyrdxlP-dep_Trfase_major"/>
</dbReference>
<evidence type="ECO:0000256" key="7">
    <source>
        <dbReference type="ARBA" id="ARBA00022605"/>
    </source>
</evidence>
<feature type="non-terminal residue" evidence="17">
    <location>
        <position position="1"/>
    </location>
</feature>
<evidence type="ECO:0000256" key="2">
    <source>
        <dbReference type="ARBA" id="ARBA00005099"/>
    </source>
</evidence>
<evidence type="ECO:0000313" key="17">
    <source>
        <dbReference type="EMBL" id="HET98626.1"/>
    </source>
</evidence>
<name>A0A7C2TH82_9BACT</name>
<evidence type="ECO:0000256" key="11">
    <source>
        <dbReference type="ARBA" id="ARBA00023299"/>
    </source>
</evidence>
<evidence type="ECO:0000256" key="8">
    <source>
        <dbReference type="ARBA" id="ARBA00022679"/>
    </source>
</evidence>